<dbReference type="InParanoid" id="A0A0L0HCU0"/>
<gene>
    <name evidence="5" type="ORF">SPPG_06238</name>
</gene>
<dbReference type="GO" id="GO:0030687">
    <property type="term" value="C:preribosome, large subunit precursor"/>
    <property type="evidence" value="ECO:0007669"/>
    <property type="project" value="TreeGrafter"/>
</dbReference>
<feature type="compositionally biased region" description="Acidic residues" evidence="4">
    <location>
        <begin position="347"/>
        <end position="364"/>
    </location>
</feature>
<dbReference type="FunCoup" id="A0A0L0HCU0">
    <property type="interactions" value="266"/>
</dbReference>
<dbReference type="STRING" id="645134.A0A0L0HCU0"/>
<proteinExistence type="inferred from homology"/>
<organism evidence="5 6">
    <name type="scientific">Spizellomyces punctatus (strain DAOM BR117)</name>
    <dbReference type="NCBI Taxonomy" id="645134"/>
    <lineage>
        <taxon>Eukaryota</taxon>
        <taxon>Fungi</taxon>
        <taxon>Fungi incertae sedis</taxon>
        <taxon>Chytridiomycota</taxon>
        <taxon>Chytridiomycota incertae sedis</taxon>
        <taxon>Chytridiomycetes</taxon>
        <taxon>Spizellomycetales</taxon>
        <taxon>Spizellomycetaceae</taxon>
        <taxon>Spizellomyces</taxon>
    </lineage>
</organism>
<dbReference type="PANTHER" id="PTHR16038">
    <property type="entry name" value="NOP SEVEN ASSOCIATED PROTEIN 1"/>
    <property type="match status" value="1"/>
</dbReference>
<dbReference type="GO" id="GO:0042273">
    <property type="term" value="P:ribosomal large subunit biogenesis"/>
    <property type="evidence" value="ECO:0007669"/>
    <property type="project" value="InterPro"/>
</dbReference>
<dbReference type="InterPro" id="IPR036322">
    <property type="entry name" value="WD40_repeat_dom_sf"/>
</dbReference>
<accession>A0A0L0HCU0</accession>
<protein>
    <recommendedName>
        <fullName evidence="3">Ribosome biogenesis protein NSA1</fullName>
    </recommendedName>
</protein>
<dbReference type="EMBL" id="KQ257460">
    <property type="protein sequence ID" value="KNC98548.1"/>
    <property type="molecule type" value="Genomic_DNA"/>
</dbReference>
<dbReference type="OrthoDB" id="18388at2759"/>
<evidence type="ECO:0000313" key="6">
    <source>
        <dbReference type="Proteomes" id="UP000053201"/>
    </source>
</evidence>
<dbReference type="Gene3D" id="2.130.10.10">
    <property type="entry name" value="YVTN repeat-like/Quinoprotein amine dehydrogenase"/>
    <property type="match status" value="2"/>
</dbReference>
<evidence type="ECO:0000256" key="1">
    <source>
        <dbReference type="ARBA" id="ARBA00007861"/>
    </source>
</evidence>
<evidence type="ECO:0000256" key="4">
    <source>
        <dbReference type="SAM" id="MobiDB-lite"/>
    </source>
</evidence>
<dbReference type="PANTHER" id="PTHR16038:SF4">
    <property type="entry name" value="WD REPEAT-CONTAINING PROTEIN 74"/>
    <property type="match status" value="1"/>
</dbReference>
<comment type="similarity">
    <text evidence="1">Belongs to the NSA1 family.</text>
</comment>
<evidence type="ECO:0000256" key="2">
    <source>
        <dbReference type="ARBA" id="ARBA00011187"/>
    </source>
</evidence>
<dbReference type="eggNOG" id="KOG3881">
    <property type="taxonomic scope" value="Eukaryota"/>
</dbReference>
<reference evidence="5 6" key="1">
    <citation type="submission" date="2009-08" db="EMBL/GenBank/DDBJ databases">
        <title>The Genome Sequence of Spizellomyces punctatus strain DAOM BR117.</title>
        <authorList>
            <consortium name="The Broad Institute Genome Sequencing Platform"/>
            <person name="Russ C."/>
            <person name="Cuomo C."/>
            <person name="Shea T."/>
            <person name="Young S.K."/>
            <person name="Zeng Q."/>
            <person name="Koehrsen M."/>
            <person name="Haas B."/>
            <person name="Borodovsky M."/>
            <person name="Guigo R."/>
            <person name="Alvarado L."/>
            <person name="Berlin A."/>
            <person name="Bochicchio J."/>
            <person name="Borenstein D."/>
            <person name="Chapman S."/>
            <person name="Chen Z."/>
            <person name="Engels R."/>
            <person name="Freedman E."/>
            <person name="Gellesch M."/>
            <person name="Goldberg J."/>
            <person name="Griggs A."/>
            <person name="Gujja S."/>
            <person name="Heiman D."/>
            <person name="Hepburn T."/>
            <person name="Howarth C."/>
            <person name="Jen D."/>
            <person name="Larson L."/>
            <person name="Lewis B."/>
            <person name="Mehta T."/>
            <person name="Park D."/>
            <person name="Pearson M."/>
            <person name="Roberts A."/>
            <person name="Saif S."/>
            <person name="Shenoy N."/>
            <person name="Sisk P."/>
            <person name="Stolte C."/>
            <person name="Sykes S."/>
            <person name="Thomson T."/>
            <person name="Walk T."/>
            <person name="White J."/>
            <person name="Yandava C."/>
            <person name="Burger G."/>
            <person name="Gray M.W."/>
            <person name="Holland P.W.H."/>
            <person name="King N."/>
            <person name="Lang F.B.F."/>
            <person name="Roger A.J."/>
            <person name="Ruiz-Trillo I."/>
            <person name="Lander E."/>
            <person name="Nusbaum C."/>
        </authorList>
    </citation>
    <scope>NUCLEOTIDE SEQUENCE [LARGE SCALE GENOMIC DNA]</scope>
    <source>
        <strain evidence="5 6">DAOM BR117</strain>
    </source>
</reference>
<feature type="region of interest" description="Disordered" evidence="4">
    <location>
        <begin position="17"/>
        <end position="40"/>
    </location>
</feature>
<comment type="subunit">
    <text evidence="2">Component of the pre-66S ribosomal particle.</text>
</comment>
<dbReference type="OMA" id="KNVCRMR"/>
<dbReference type="AlphaFoldDB" id="A0A0L0HCU0"/>
<dbReference type="Proteomes" id="UP000053201">
    <property type="component" value="Unassembled WGS sequence"/>
</dbReference>
<sequence>MRYITSDEVGLIKITSIPRSTPTPKKPRTNASTPSIPPPRTLGTIDREAEIQFICFASSQQTVLVARKNGVAEYWDIEAGSIVRHHKVFEQEVDEQGKVVLNKHRKGEHFVGVADVDGTLVACTDRGNLHVMPPPTGSPAFPPGTYNLKRTLLFRAQVHSSNPHLLATGGDEQDLTLWDLSTLANPPTPKWTAKNVANDYLDMRVPIWITNLAFVSATRIITISAHSHLRLYDTTVARRPIINITVGESPLKSLGFYENGNSIQTIVSDTTGHLLDYTLDPHTKTAKLVGKFPVSPGAITSISASKDSVVVVGLDRFVRVYDQERKLARKVYLKQRLTGLLVDEVEEEVEEAEEEEKGEEDVWAEMDRVGEKEEKAPTKKLKRKK</sequence>
<evidence type="ECO:0000313" key="5">
    <source>
        <dbReference type="EMBL" id="KNC98548.1"/>
    </source>
</evidence>
<dbReference type="SUPFAM" id="SSF50978">
    <property type="entry name" value="WD40 repeat-like"/>
    <property type="match status" value="1"/>
</dbReference>
<feature type="compositionally biased region" description="Basic and acidic residues" evidence="4">
    <location>
        <begin position="365"/>
        <end position="377"/>
    </location>
</feature>
<dbReference type="InterPro" id="IPR015943">
    <property type="entry name" value="WD40/YVTN_repeat-like_dom_sf"/>
</dbReference>
<dbReference type="GeneID" id="27689561"/>
<keyword evidence="6" id="KW-1185">Reference proteome</keyword>
<dbReference type="InterPro" id="IPR001680">
    <property type="entry name" value="WD40_rpt"/>
</dbReference>
<dbReference type="RefSeq" id="XP_016606588.1">
    <property type="nucleotide sequence ID" value="XM_016754446.1"/>
</dbReference>
<evidence type="ECO:0000256" key="3">
    <source>
        <dbReference type="ARBA" id="ARBA00014234"/>
    </source>
</evidence>
<dbReference type="SMART" id="SM00320">
    <property type="entry name" value="WD40"/>
    <property type="match status" value="3"/>
</dbReference>
<name>A0A0L0HCU0_SPIPD</name>
<dbReference type="GO" id="GO:0005730">
    <property type="term" value="C:nucleolus"/>
    <property type="evidence" value="ECO:0007669"/>
    <property type="project" value="InterPro"/>
</dbReference>
<dbReference type="InterPro" id="IPR037379">
    <property type="entry name" value="WDR74/Nsa1"/>
</dbReference>
<feature type="region of interest" description="Disordered" evidence="4">
    <location>
        <begin position="347"/>
        <end position="385"/>
    </location>
</feature>
<dbReference type="VEuPathDB" id="FungiDB:SPPG_06238"/>